<keyword evidence="1" id="KW-0472">Membrane</keyword>
<evidence type="ECO:0000313" key="2">
    <source>
        <dbReference type="EMBL" id="GMS94769.1"/>
    </source>
</evidence>
<dbReference type="EMBL" id="BTSX01000004">
    <property type="protein sequence ID" value="GMS94769.1"/>
    <property type="molecule type" value="Genomic_DNA"/>
</dbReference>
<keyword evidence="1" id="KW-1133">Transmembrane helix</keyword>
<evidence type="ECO:0008006" key="4">
    <source>
        <dbReference type="Google" id="ProtNLM"/>
    </source>
</evidence>
<protein>
    <recommendedName>
        <fullName evidence="4">G protein-coupled receptor</fullName>
    </recommendedName>
</protein>
<dbReference type="InterPro" id="IPR019429">
    <property type="entry name" value="7TM_GPCR_serpentine_rcpt_Sri"/>
</dbReference>
<accession>A0AAV5TKA7</accession>
<feature type="transmembrane region" description="Helical" evidence="1">
    <location>
        <begin position="96"/>
        <end position="118"/>
    </location>
</feature>
<organism evidence="2 3">
    <name type="scientific">Pristionchus entomophagus</name>
    <dbReference type="NCBI Taxonomy" id="358040"/>
    <lineage>
        <taxon>Eukaryota</taxon>
        <taxon>Metazoa</taxon>
        <taxon>Ecdysozoa</taxon>
        <taxon>Nematoda</taxon>
        <taxon>Chromadorea</taxon>
        <taxon>Rhabditida</taxon>
        <taxon>Rhabditina</taxon>
        <taxon>Diplogasteromorpha</taxon>
        <taxon>Diplogasteroidea</taxon>
        <taxon>Neodiplogasteridae</taxon>
        <taxon>Pristionchus</taxon>
    </lineage>
</organism>
<evidence type="ECO:0000256" key="1">
    <source>
        <dbReference type="SAM" id="Phobius"/>
    </source>
</evidence>
<dbReference type="Proteomes" id="UP001432027">
    <property type="component" value="Unassembled WGS sequence"/>
</dbReference>
<reference evidence="2" key="1">
    <citation type="submission" date="2023-10" db="EMBL/GenBank/DDBJ databases">
        <title>Genome assembly of Pristionchus species.</title>
        <authorList>
            <person name="Yoshida K."/>
            <person name="Sommer R.J."/>
        </authorList>
    </citation>
    <scope>NUCLEOTIDE SEQUENCE</scope>
    <source>
        <strain evidence="2">RS0144</strain>
    </source>
</reference>
<keyword evidence="3" id="KW-1185">Reference proteome</keyword>
<feature type="transmembrane region" description="Helical" evidence="1">
    <location>
        <begin position="139"/>
        <end position="162"/>
    </location>
</feature>
<keyword evidence="1" id="KW-0812">Transmembrane</keyword>
<feature type="transmembrane region" description="Helical" evidence="1">
    <location>
        <begin position="48"/>
        <end position="70"/>
    </location>
</feature>
<proteinExistence type="predicted"/>
<feature type="transmembrane region" description="Helical" evidence="1">
    <location>
        <begin position="20"/>
        <end position="41"/>
    </location>
</feature>
<evidence type="ECO:0000313" key="3">
    <source>
        <dbReference type="Proteomes" id="UP001432027"/>
    </source>
</evidence>
<name>A0AAV5TKA7_9BILA</name>
<sequence length="186" mass="20688">MRVVSPLSLQLHYVIKTIRHISTVLSMLFAVPALIVVALCANRVSTRYSVLLSLIVVLGVVADIVLQILWDPLMLLPATCILRENPLIPIPGGPNLYYEIWVGLIALNVPVFGACFLERHQVNYLEAVQNIGSKFLLPIFVRHFLIGILAFGTFIICSSLMISWHTLSRLRAASTLSDNLKKFHAS</sequence>
<feature type="non-terminal residue" evidence="2">
    <location>
        <position position="186"/>
    </location>
</feature>
<comment type="caution">
    <text evidence="2">The sequence shown here is derived from an EMBL/GenBank/DDBJ whole genome shotgun (WGS) entry which is preliminary data.</text>
</comment>
<dbReference type="Pfam" id="PF10327">
    <property type="entry name" value="7TM_GPCR_Sri"/>
    <property type="match status" value="1"/>
</dbReference>
<gene>
    <name evidence="2" type="ORF">PENTCL1PPCAC_16944</name>
</gene>
<dbReference type="AlphaFoldDB" id="A0AAV5TKA7"/>